<protein>
    <submittedName>
        <fullName evidence="6">Cell wall-associated NlpC family hydrolase</fullName>
    </submittedName>
</protein>
<sequence>MTIAPEVATRARHSTDGEGISAADLLARFADAGFDRPTRSGRRSAERAHEAVAEPYGAADTVVTRDVPAGLSGDVPSAGLIRGRTSETGAFGRNPRAVAATMGATLVGATAVMGVVTALDSPDEAAADLQTRPVDLAGSEQATMKLQSVPSAASKLGGATAGTPAGFDQADAAKIASNNLAAAKKAADAKSAADRKAAAPAASGGGDQKADLSGLGSLGMKALEMAKSKLGKPYVWGADGPNAFDCSGLMKWAFEQVGKDLPRSSSAQSQVGTPVSKSDLQPGDVVFFYSPVSHVGIYAGNGKILHASEPGEPVKYSDMDRMPFHNAVRL</sequence>
<keyword evidence="3 6" id="KW-0378">Hydrolase</keyword>
<feature type="domain" description="NlpC/P60" evidence="5">
    <location>
        <begin position="216"/>
        <end position="330"/>
    </location>
</feature>
<name>A0A4R1HRB6_PSEEN</name>
<dbReference type="Proteomes" id="UP000295560">
    <property type="component" value="Unassembled WGS sequence"/>
</dbReference>
<keyword evidence="4" id="KW-0788">Thiol protease</keyword>
<reference evidence="6 7" key="1">
    <citation type="submission" date="2019-03" db="EMBL/GenBank/DDBJ databases">
        <title>Sequencing the genomes of 1000 actinobacteria strains.</title>
        <authorList>
            <person name="Klenk H.-P."/>
        </authorList>
    </citation>
    <scope>NUCLEOTIDE SEQUENCE [LARGE SCALE GENOMIC DNA]</scope>
    <source>
        <strain evidence="6 7">DSM 44969</strain>
    </source>
</reference>
<dbReference type="Pfam" id="PF00877">
    <property type="entry name" value="NLPC_P60"/>
    <property type="match status" value="1"/>
</dbReference>
<dbReference type="Gene3D" id="3.90.1720.10">
    <property type="entry name" value="endopeptidase domain like (from Nostoc punctiforme)"/>
    <property type="match status" value="1"/>
</dbReference>
<dbReference type="PANTHER" id="PTHR47053:SF1">
    <property type="entry name" value="MUREIN DD-ENDOPEPTIDASE MEPH-RELATED"/>
    <property type="match status" value="1"/>
</dbReference>
<comment type="similarity">
    <text evidence="1">Belongs to the peptidase C40 family.</text>
</comment>
<dbReference type="InterPro" id="IPR038765">
    <property type="entry name" value="Papain-like_cys_pep_sf"/>
</dbReference>
<keyword evidence="2" id="KW-0645">Protease</keyword>
<dbReference type="RefSeq" id="WP_132421462.1">
    <property type="nucleotide sequence ID" value="NZ_SMFZ01000001.1"/>
</dbReference>
<gene>
    <name evidence="6" type="ORF">EV378_0925</name>
</gene>
<evidence type="ECO:0000313" key="7">
    <source>
        <dbReference type="Proteomes" id="UP000295560"/>
    </source>
</evidence>
<organism evidence="6 7">
    <name type="scientific">Pseudonocardia endophytica</name>
    <dbReference type="NCBI Taxonomy" id="401976"/>
    <lineage>
        <taxon>Bacteria</taxon>
        <taxon>Bacillati</taxon>
        <taxon>Actinomycetota</taxon>
        <taxon>Actinomycetes</taxon>
        <taxon>Pseudonocardiales</taxon>
        <taxon>Pseudonocardiaceae</taxon>
        <taxon>Pseudonocardia</taxon>
    </lineage>
</organism>
<dbReference type="PANTHER" id="PTHR47053">
    <property type="entry name" value="MUREIN DD-ENDOPEPTIDASE MEPH-RELATED"/>
    <property type="match status" value="1"/>
</dbReference>
<dbReference type="OrthoDB" id="5177647at2"/>
<dbReference type="InterPro" id="IPR000064">
    <property type="entry name" value="NLP_P60_dom"/>
</dbReference>
<dbReference type="EMBL" id="SMFZ01000001">
    <property type="protein sequence ID" value="TCK25127.1"/>
    <property type="molecule type" value="Genomic_DNA"/>
</dbReference>
<proteinExistence type="inferred from homology"/>
<dbReference type="PROSITE" id="PS51935">
    <property type="entry name" value="NLPC_P60"/>
    <property type="match status" value="1"/>
</dbReference>
<evidence type="ECO:0000313" key="6">
    <source>
        <dbReference type="EMBL" id="TCK25127.1"/>
    </source>
</evidence>
<dbReference type="GO" id="GO:0008234">
    <property type="term" value="F:cysteine-type peptidase activity"/>
    <property type="evidence" value="ECO:0007669"/>
    <property type="project" value="UniProtKB-KW"/>
</dbReference>
<evidence type="ECO:0000256" key="3">
    <source>
        <dbReference type="ARBA" id="ARBA00022801"/>
    </source>
</evidence>
<evidence type="ECO:0000256" key="4">
    <source>
        <dbReference type="ARBA" id="ARBA00022807"/>
    </source>
</evidence>
<evidence type="ECO:0000259" key="5">
    <source>
        <dbReference type="PROSITE" id="PS51935"/>
    </source>
</evidence>
<dbReference type="SUPFAM" id="SSF54001">
    <property type="entry name" value="Cysteine proteinases"/>
    <property type="match status" value="1"/>
</dbReference>
<evidence type="ECO:0000256" key="1">
    <source>
        <dbReference type="ARBA" id="ARBA00007074"/>
    </source>
</evidence>
<dbReference type="GO" id="GO:0006508">
    <property type="term" value="P:proteolysis"/>
    <property type="evidence" value="ECO:0007669"/>
    <property type="project" value="UniProtKB-KW"/>
</dbReference>
<dbReference type="AlphaFoldDB" id="A0A4R1HRB6"/>
<comment type="caution">
    <text evidence="6">The sequence shown here is derived from an EMBL/GenBank/DDBJ whole genome shotgun (WGS) entry which is preliminary data.</text>
</comment>
<evidence type="ECO:0000256" key="2">
    <source>
        <dbReference type="ARBA" id="ARBA00022670"/>
    </source>
</evidence>
<keyword evidence="7" id="KW-1185">Reference proteome</keyword>
<accession>A0A4R1HRB6</accession>
<dbReference type="InterPro" id="IPR051202">
    <property type="entry name" value="Peptidase_C40"/>
</dbReference>